<proteinExistence type="predicted"/>
<feature type="compositionally biased region" description="Low complexity" evidence="1">
    <location>
        <begin position="664"/>
        <end position="697"/>
    </location>
</feature>
<feature type="compositionally biased region" description="Low complexity" evidence="1">
    <location>
        <begin position="262"/>
        <end position="273"/>
    </location>
</feature>
<feature type="region of interest" description="Disordered" evidence="1">
    <location>
        <begin position="358"/>
        <end position="378"/>
    </location>
</feature>
<feature type="compositionally biased region" description="Basic and acidic residues" evidence="1">
    <location>
        <begin position="567"/>
        <end position="624"/>
    </location>
</feature>
<dbReference type="KEGG" id="bbes:BESB_035480"/>
<feature type="compositionally biased region" description="Low complexity" evidence="1">
    <location>
        <begin position="1483"/>
        <end position="1495"/>
    </location>
</feature>
<organism evidence="2 3">
    <name type="scientific">Besnoitia besnoiti</name>
    <name type="common">Apicomplexan protozoan</name>
    <dbReference type="NCBI Taxonomy" id="94643"/>
    <lineage>
        <taxon>Eukaryota</taxon>
        <taxon>Sar</taxon>
        <taxon>Alveolata</taxon>
        <taxon>Apicomplexa</taxon>
        <taxon>Conoidasida</taxon>
        <taxon>Coccidia</taxon>
        <taxon>Eucoccidiorida</taxon>
        <taxon>Eimeriorina</taxon>
        <taxon>Sarcocystidae</taxon>
        <taxon>Besnoitia</taxon>
    </lineage>
</organism>
<keyword evidence="3" id="KW-1185">Reference proteome</keyword>
<feature type="region of interest" description="Disordered" evidence="1">
    <location>
        <begin position="1258"/>
        <end position="1316"/>
    </location>
</feature>
<dbReference type="EMBL" id="NWUJ01000002">
    <property type="protein sequence ID" value="PFH37090.1"/>
    <property type="molecule type" value="Genomic_DNA"/>
</dbReference>
<feature type="compositionally biased region" description="Basic and acidic residues" evidence="1">
    <location>
        <begin position="223"/>
        <end position="232"/>
    </location>
</feature>
<comment type="caution">
    <text evidence="2">The sequence shown here is derived from an EMBL/GenBank/DDBJ whole genome shotgun (WGS) entry which is preliminary data.</text>
</comment>
<evidence type="ECO:0000256" key="1">
    <source>
        <dbReference type="SAM" id="MobiDB-lite"/>
    </source>
</evidence>
<feature type="region of interest" description="Disordered" evidence="1">
    <location>
        <begin position="1434"/>
        <end position="1516"/>
    </location>
</feature>
<feature type="compositionally biased region" description="Polar residues" evidence="1">
    <location>
        <begin position="466"/>
        <end position="476"/>
    </location>
</feature>
<dbReference type="Proteomes" id="UP000224006">
    <property type="component" value="Chromosome II"/>
</dbReference>
<feature type="compositionally biased region" description="Acidic residues" evidence="1">
    <location>
        <begin position="946"/>
        <end position="979"/>
    </location>
</feature>
<evidence type="ECO:0000313" key="2">
    <source>
        <dbReference type="EMBL" id="PFH37090.1"/>
    </source>
</evidence>
<feature type="region of interest" description="Disordered" evidence="1">
    <location>
        <begin position="567"/>
        <end position="742"/>
    </location>
</feature>
<reference evidence="2 3" key="1">
    <citation type="submission" date="2017-09" db="EMBL/GenBank/DDBJ databases">
        <title>Genome sequencing of Besnoitia besnoiti strain Bb-Ger1.</title>
        <authorList>
            <person name="Schares G."/>
            <person name="Venepally P."/>
            <person name="Lorenzi H.A."/>
        </authorList>
    </citation>
    <scope>NUCLEOTIDE SEQUENCE [LARGE SCALE GENOMIC DNA]</scope>
    <source>
        <strain evidence="2 3">Bb-Ger1</strain>
    </source>
</reference>
<name>A0A2A9MN63_BESBE</name>
<feature type="region of interest" description="Disordered" evidence="1">
    <location>
        <begin position="1"/>
        <end position="27"/>
    </location>
</feature>
<accession>A0A2A9MN63</accession>
<feature type="compositionally biased region" description="Basic and acidic residues" evidence="1">
    <location>
        <begin position="633"/>
        <end position="642"/>
    </location>
</feature>
<dbReference type="VEuPathDB" id="ToxoDB:BESB_035480"/>
<feature type="compositionally biased region" description="Low complexity" evidence="1">
    <location>
        <begin position="451"/>
        <end position="465"/>
    </location>
</feature>
<feature type="compositionally biased region" description="Polar residues" evidence="1">
    <location>
        <begin position="713"/>
        <end position="728"/>
    </location>
</feature>
<feature type="region of interest" description="Disordered" evidence="1">
    <location>
        <begin position="451"/>
        <end position="480"/>
    </location>
</feature>
<feature type="region of interest" description="Disordered" evidence="1">
    <location>
        <begin position="1154"/>
        <end position="1220"/>
    </location>
</feature>
<sequence>MPARSQGAAPHMLPVAGAPAKSSIQEPVVPQNGVSSIVESTGYETVANATWQTSRRGGENGISVCDSASDDFKRSLRTTSSCPLSCTTHTPSPTRNCLHSGGTPSIYSITNFVSHCTPGQAAAVSFPSSESSMLQPDLAQPPGLASPPGLHTSPIAGISAESTSDGWQHGASDLQTCSAVAPVNADAPAGDPAEGVDVEVDSITPERSESDLRFSQGRTGRSGSRESQEDNSHVPAPSRAGAEESQVATAGVDAIPSAENKAANGPRRSAGRGARAKRAARSSAGAGAPAGPGSAGPKMGAPKTEQERIRKLYDPLWKETEQELQLVLAQGLPEVNTLTNPPVYLDLKQQLLNAPCTPQSCSADDEDEGSKTDSEDASLNPLKRLLRALGEGSSLPLSSLIVQVQRVLRDDSDGSPTEEVTDETLRTLLPVLLARRSLGISRQRGNGPIGGAAAAAIGDSPDSSGLPNPSLSQASSPARRAAGAINMASLGSHVTDKNEDVTPSSLWVWESAFLEGLPSAFKEKTRRDREKRGMISRRVRSLVRLQQVIEQGVEKDILAAKEKAEALKRKEQQEEEKRREQELRRRRAEEARAEREREKRQREDAKKEKEKEKEKKKQSVEDQKQSPPPKAPQKTENKKVLKDTQAVKGQQILMASWLTRKPPRASASPPSSSSPSAAAASGTGALAEAAGTGAACDGPGGGESSAFGRGPSSAAQGQEVGEQSTGESVESDQDASVDARKAAEAARTRATIEADIWRVPEGTKHHFIDIVLRLPQPLSPLPATSCDSIPLFDDDEPSRGADAEDLLAEFVEGFALPHMTTLREFHTFCARNRQFVHKLPVQAQAQAAASGESRGSAEVCAPGVRSFQQEMREIRQGLTLTDYTDNSLRDLPYLRTAWVNLDEWKRPVRRLLLGKQAKKSTPCEQWAEESCIDYDRDSDEEWFENFDVDDLDEGKDEEEEEEPEGEEDKDWLVEDDDEASGAGRSGFGHSVRFESLCDWQWFFEGEEKANARGEGVDPWVVQTVRDRNWASIYGCVVDDWGGKPFEKLEAALAATTQRKKMTEEELCSLFKFCHAKKDSKVKLIADFHKLNKHLTKADLERRFKEQLVYERRPEDKLKRWYVSAEAMEAYSLKEELDAIAAAIRAEESAAQLTSAQQATEAIPATNSADGSRPQATANATSSSQAPESPTSTAESPSGGATTADGAARKGGGSLSPGAVSGSSVSVHILRQAPAEMSANNTKKARTQGAGLSDTLTEASVASQNTNTQESQSSVSPGAATSARGEVSSASSKGRLAGPQSNPGAGDMPTSCVQSDPFRELDPFASATATALVAASSARAAAATAVQPACGGGAASAAHVAAAAMAAAALAREMAASMADAAEMTEALTSSNDKKIVRTLPTAVDEKGQNYVRSPTATSGGSRCVAAADAVGPREGADAVCGDGGETPRHAKKSDSGCDEIEDVSAEDAPVWGKRRRSDGAEEGSGSSSSPGSSVGTTKKTKRASAGLIAGSAPVKGSNLKNTLITQFFRAVPPGAKRSAEDATETPS</sequence>
<dbReference type="RefSeq" id="XP_029221099.1">
    <property type="nucleotide sequence ID" value="XM_029362134.1"/>
</dbReference>
<feature type="compositionally biased region" description="Low complexity" evidence="1">
    <location>
        <begin position="1262"/>
        <end position="1275"/>
    </location>
</feature>
<dbReference type="STRING" id="94643.A0A2A9MN63"/>
<evidence type="ECO:0000313" key="3">
    <source>
        <dbReference type="Proteomes" id="UP000224006"/>
    </source>
</evidence>
<evidence type="ECO:0008006" key="4">
    <source>
        <dbReference type="Google" id="ProtNLM"/>
    </source>
</evidence>
<feature type="region of interest" description="Disordered" evidence="1">
    <location>
        <begin position="946"/>
        <end position="986"/>
    </location>
</feature>
<dbReference type="GeneID" id="40308529"/>
<protein>
    <recommendedName>
        <fullName evidence="4">Chromatin assembly factor 1 subunit A</fullName>
    </recommendedName>
</protein>
<feature type="region of interest" description="Disordered" evidence="1">
    <location>
        <begin position="201"/>
        <end position="306"/>
    </location>
</feature>
<feature type="region of interest" description="Disordered" evidence="1">
    <location>
        <begin position="127"/>
        <end position="171"/>
    </location>
</feature>
<feature type="compositionally biased region" description="Acidic residues" evidence="1">
    <location>
        <begin position="1456"/>
        <end position="1465"/>
    </location>
</feature>
<feature type="compositionally biased region" description="Basic and acidic residues" evidence="1">
    <location>
        <begin position="1445"/>
        <end position="1455"/>
    </location>
</feature>
<dbReference type="OrthoDB" id="360074at2759"/>
<gene>
    <name evidence="2" type="ORF">BESB_035480</name>
</gene>
<feature type="compositionally biased region" description="Low complexity" evidence="1">
    <location>
        <begin position="1174"/>
        <end position="1199"/>
    </location>
</feature>